<evidence type="ECO:0000313" key="3">
    <source>
        <dbReference type="Proteomes" id="UP000077266"/>
    </source>
</evidence>
<dbReference type="InParanoid" id="A0A165E5J4"/>
<name>A0A165E5J4_EXIGL</name>
<dbReference type="Proteomes" id="UP000077266">
    <property type="component" value="Unassembled WGS sequence"/>
</dbReference>
<keyword evidence="1" id="KW-0812">Transmembrane</keyword>
<reference evidence="2 3" key="1">
    <citation type="journal article" date="2016" name="Mol. Biol. Evol.">
        <title>Comparative Genomics of Early-Diverging Mushroom-Forming Fungi Provides Insights into the Origins of Lignocellulose Decay Capabilities.</title>
        <authorList>
            <person name="Nagy L.G."/>
            <person name="Riley R."/>
            <person name="Tritt A."/>
            <person name="Adam C."/>
            <person name="Daum C."/>
            <person name="Floudas D."/>
            <person name="Sun H."/>
            <person name="Yadav J.S."/>
            <person name="Pangilinan J."/>
            <person name="Larsson K.H."/>
            <person name="Matsuura K."/>
            <person name="Barry K."/>
            <person name="Labutti K."/>
            <person name="Kuo R."/>
            <person name="Ohm R.A."/>
            <person name="Bhattacharya S.S."/>
            <person name="Shirouzu T."/>
            <person name="Yoshinaga Y."/>
            <person name="Martin F.M."/>
            <person name="Grigoriev I.V."/>
            <person name="Hibbett D.S."/>
        </authorList>
    </citation>
    <scope>NUCLEOTIDE SEQUENCE [LARGE SCALE GENOMIC DNA]</scope>
    <source>
        <strain evidence="2 3">HHB12029</strain>
    </source>
</reference>
<organism evidence="2 3">
    <name type="scientific">Exidia glandulosa HHB12029</name>
    <dbReference type="NCBI Taxonomy" id="1314781"/>
    <lineage>
        <taxon>Eukaryota</taxon>
        <taxon>Fungi</taxon>
        <taxon>Dikarya</taxon>
        <taxon>Basidiomycota</taxon>
        <taxon>Agaricomycotina</taxon>
        <taxon>Agaricomycetes</taxon>
        <taxon>Auriculariales</taxon>
        <taxon>Exidiaceae</taxon>
        <taxon>Exidia</taxon>
    </lineage>
</organism>
<keyword evidence="1" id="KW-1133">Transmembrane helix</keyword>
<gene>
    <name evidence="2" type="ORF">EXIGLDRAFT_231317</name>
</gene>
<dbReference type="AlphaFoldDB" id="A0A165E5J4"/>
<dbReference type="EMBL" id="KV426166">
    <property type="protein sequence ID" value="KZV86117.1"/>
    <property type="molecule type" value="Genomic_DNA"/>
</dbReference>
<keyword evidence="3" id="KW-1185">Reference proteome</keyword>
<keyword evidence="1" id="KW-0472">Membrane</keyword>
<protein>
    <submittedName>
        <fullName evidence="2">Uncharacterized protein</fullName>
    </submittedName>
</protein>
<accession>A0A165E5J4</accession>
<evidence type="ECO:0000313" key="2">
    <source>
        <dbReference type="EMBL" id="KZV86117.1"/>
    </source>
</evidence>
<proteinExistence type="predicted"/>
<evidence type="ECO:0000256" key="1">
    <source>
        <dbReference type="SAM" id="Phobius"/>
    </source>
</evidence>
<sequence>MFDLLPTFQILRKLATGVSPVCILVEDSIIHVFLVCVLMFMHIVPGFYGLATYVIPFIIASQSVGGSHSILHLRSAFYGPSEDGLTSTAFATQTIGFAVSRLVEESFYTSRSPAPSLPRFICLRAEP</sequence>
<feature type="transmembrane region" description="Helical" evidence="1">
    <location>
        <begin position="21"/>
        <end position="44"/>
    </location>
</feature>